<dbReference type="PANTHER" id="PTHR30349:SF81">
    <property type="entry name" value="TYROSINE RECOMBINASE XERC"/>
    <property type="match status" value="1"/>
</dbReference>
<evidence type="ECO:0000259" key="5">
    <source>
        <dbReference type="PROSITE" id="PS51898"/>
    </source>
</evidence>
<dbReference type="SUPFAM" id="SSF47823">
    <property type="entry name" value="lambda integrase-like, N-terminal domain"/>
    <property type="match status" value="1"/>
</dbReference>
<dbReference type="Pfam" id="PF00589">
    <property type="entry name" value="Phage_integrase"/>
    <property type="match status" value="1"/>
</dbReference>
<sequence length="320" mass="36596">MGAVQNGKNRPPDPHMELFARFRRYLEMEEGRSPRTAKEYVLDSALFSSWYRERYGRPPRWEEIGSQHIRAFLASREVSPHRVGRVLASLRKLFRYLAEVEALPILKDPTEGVKRPKLPRRLPVYLTPPEVARLLEAAYKHRSPRIGLRDWALLAFLYGTGLRLSEALALTYSDLTYQDGIPHAIRVRGKGDKERVVVLSPTAQRALYQWLKHRNLEGHPTSPYVWSHTSGPNRGKPFSPRAVEAMVKRVAKRAGLKDWHRITPHKLRHSYASALVEAGRGIDEVKELLGHSSISTTQIYVHVSRKRLEEAAKALPDVMA</sequence>
<proteinExistence type="predicted"/>
<dbReference type="InterPro" id="IPR010998">
    <property type="entry name" value="Integrase_recombinase_N"/>
</dbReference>
<dbReference type="PROSITE" id="PS51898">
    <property type="entry name" value="TYR_RECOMBINASE"/>
    <property type="match status" value="1"/>
</dbReference>
<evidence type="ECO:0000313" key="7">
    <source>
        <dbReference type="EMBL" id="BDG17779.1"/>
    </source>
</evidence>
<keyword evidence="1" id="KW-0229">DNA integration</keyword>
<feature type="domain" description="Core-binding (CB)" evidence="6">
    <location>
        <begin position="13"/>
        <end position="98"/>
    </location>
</feature>
<organism evidence="7 8">
    <name type="scientific">Thermus brockianus</name>
    <dbReference type="NCBI Taxonomy" id="56956"/>
    <lineage>
        <taxon>Bacteria</taxon>
        <taxon>Thermotogati</taxon>
        <taxon>Deinococcota</taxon>
        <taxon>Deinococci</taxon>
        <taxon>Thermales</taxon>
        <taxon>Thermaceae</taxon>
        <taxon>Thermus</taxon>
    </lineage>
</organism>
<dbReference type="InterPro" id="IPR011010">
    <property type="entry name" value="DNA_brk_join_enz"/>
</dbReference>
<dbReference type="InterPro" id="IPR050090">
    <property type="entry name" value="Tyrosine_recombinase_XerCD"/>
</dbReference>
<reference evidence="7 8" key="1">
    <citation type="journal article" date="2022" name="Microbiol. Resour. Announc.">
        <title>Complete Genome Sequences of Thermus Strains Isolated from Senami Hot Spring in Japan.</title>
        <authorList>
            <person name="Miyazaki K."/>
        </authorList>
    </citation>
    <scope>NUCLEOTIDE SEQUENCE [LARGE SCALE GENOMIC DNA]</scope>
    <source>
        <strain evidence="7 8">SNM4-1</strain>
        <plasmid evidence="7 8">pTbrSNM4-1c</plasmid>
    </source>
</reference>
<dbReference type="PROSITE" id="PS51900">
    <property type="entry name" value="CB"/>
    <property type="match status" value="1"/>
</dbReference>
<dbReference type="InterPro" id="IPR044068">
    <property type="entry name" value="CB"/>
</dbReference>
<dbReference type="SUPFAM" id="SSF56349">
    <property type="entry name" value="DNA breaking-rejoining enzymes"/>
    <property type="match status" value="1"/>
</dbReference>
<dbReference type="PANTHER" id="PTHR30349">
    <property type="entry name" value="PHAGE INTEGRASE-RELATED"/>
    <property type="match status" value="1"/>
</dbReference>
<gene>
    <name evidence="7" type="ORF">TbrSNM41_25130</name>
</gene>
<evidence type="ECO:0000259" key="6">
    <source>
        <dbReference type="PROSITE" id="PS51900"/>
    </source>
</evidence>
<dbReference type="Gene3D" id="1.10.150.130">
    <property type="match status" value="1"/>
</dbReference>
<dbReference type="InterPro" id="IPR002104">
    <property type="entry name" value="Integrase_catalytic"/>
</dbReference>
<accession>A0ABM7XN30</accession>
<evidence type="ECO:0000313" key="8">
    <source>
        <dbReference type="Proteomes" id="UP000831120"/>
    </source>
</evidence>
<dbReference type="InterPro" id="IPR013762">
    <property type="entry name" value="Integrase-like_cat_sf"/>
</dbReference>
<dbReference type="EMBL" id="AP025595">
    <property type="protein sequence ID" value="BDG17779.1"/>
    <property type="molecule type" value="Genomic_DNA"/>
</dbReference>
<geneLocation type="plasmid" evidence="7 8">
    <name>pTbrSNM4-1c</name>
</geneLocation>
<evidence type="ECO:0000256" key="3">
    <source>
        <dbReference type="ARBA" id="ARBA00023172"/>
    </source>
</evidence>
<dbReference type="Pfam" id="PF02899">
    <property type="entry name" value="Phage_int_SAM_1"/>
    <property type="match status" value="1"/>
</dbReference>
<keyword evidence="8" id="KW-1185">Reference proteome</keyword>
<evidence type="ECO:0000256" key="1">
    <source>
        <dbReference type="ARBA" id="ARBA00022908"/>
    </source>
</evidence>
<keyword evidence="7" id="KW-0614">Plasmid</keyword>
<protein>
    <submittedName>
        <fullName evidence="7">Integrase</fullName>
    </submittedName>
</protein>
<feature type="domain" description="Tyr recombinase" evidence="5">
    <location>
        <begin position="121"/>
        <end position="313"/>
    </location>
</feature>
<dbReference type="Gene3D" id="1.10.443.10">
    <property type="entry name" value="Intergrase catalytic core"/>
    <property type="match status" value="1"/>
</dbReference>
<name>A0ABM7XN30_THEBO</name>
<dbReference type="Proteomes" id="UP000831120">
    <property type="component" value="Plasmid pTbrSNM4-1c"/>
</dbReference>
<keyword evidence="3" id="KW-0233">DNA recombination</keyword>
<evidence type="ECO:0000256" key="2">
    <source>
        <dbReference type="ARBA" id="ARBA00023125"/>
    </source>
</evidence>
<keyword evidence="2 4" id="KW-0238">DNA-binding</keyword>
<evidence type="ECO:0000256" key="4">
    <source>
        <dbReference type="PROSITE-ProRule" id="PRU01248"/>
    </source>
</evidence>
<dbReference type="InterPro" id="IPR004107">
    <property type="entry name" value="Integrase_SAM-like_N"/>
</dbReference>